<keyword evidence="3" id="KW-1185">Reference proteome</keyword>
<organism evidence="2 3">
    <name type="scientific">Clostridium scatologenes</name>
    <dbReference type="NCBI Taxonomy" id="1548"/>
    <lineage>
        <taxon>Bacteria</taxon>
        <taxon>Bacillati</taxon>
        <taxon>Bacillota</taxon>
        <taxon>Clostridia</taxon>
        <taxon>Eubacteriales</taxon>
        <taxon>Clostridiaceae</taxon>
        <taxon>Clostridium</taxon>
    </lineage>
</organism>
<keyword evidence="1" id="KW-0472">Membrane</keyword>
<protein>
    <submittedName>
        <fullName evidence="2">Uncharacterized protein</fullName>
    </submittedName>
</protein>
<dbReference type="Proteomes" id="UP000033115">
    <property type="component" value="Chromosome"/>
</dbReference>
<evidence type="ECO:0000313" key="3">
    <source>
        <dbReference type="Proteomes" id="UP000033115"/>
    </source>
</evidence>
<dbReference type="STRING" id="1548.CSCA_3785"/>
<sequence>MIYNINKDDLELTNSIMEILNLGGICMNLNKKIIALLILVGIIALITLILIIMYFFGYRMI</sequence>
<keyword evidence="1" id="KW-0812">Transmembrane</keyword>
<keyword evidence="1" id="KW-1133">Transmembrane helix</keyword>
<dbReference type="AlphaFoldDB" id="A0A0E3JQG8"/>
<evidence type="ECO:0000313" key="2">
    <source>
        <dbReference type="EMBL" id="AKA70910.1"/>
    </source>
</evidence>
<proteinExistence type="predicted"/>
<evidence type="ECO:0000256" key="1">
    <source>
        <dbReference type="SAM" id="Phobius"/>
    </source>
</evidence>
<dbReference type="KEGG" id="csq:CSCA_3785"/>
<reference evidence="2 3" key="1">
    <citation type="journal article" date="2015" name="J. Biotechnol.">
        <title>Complete genome sequence of a malodorant-producing acetogen, Clostridium scatologenes ATCC 25775(T).</title>
        <authorList>
            <person name="Zhu Z."/>
            <person name="Guo T."/>
            <person name="Zheng H."/>
            <person name="Song T."/>
            <person name="Ouyang P."/>
            <person name="Xie J."/>
        </authorList>
    </citation>
    <scope>NUCLEOTIDE SEQUENCE [LARGE SCALE GENOMIC DNA]</scope>
    <source>
        <strain evidence="2 3">ATCC 25775</strain>
    </source>
</reference>
<feature type="transmembrane region" description="Helical" evidence="1">
    <location>
        <begin position="33"/>
        <end position="56"/>
    </location>
</feature>
<name>A0A0E3JQG8_CLOSL</name>
<dbReference type="EMBL" id="CP009933">
    <property type="protein sequence ID" value="AKA70910.1"/>
    <property type="molecule type" value="Genomic_DNA"/>
</dbReference>
<dbReference type="HOGENOM" id="CLU_2914434_0_0_9"/>
<gene>
    <name evidence="2" type="ORF">CSCA_3785</name>
</gene>
<accession>A0A0E3JQG8</accession>